<keyword evidence="3 6" id="KW-0812">Transmembrane</keyword>
<sequence>MVNQVKSPSGEIPPAMPKAAAGYPHSRTARLFLLVAALSGFLWVSLGAIAGHEVFSGLHASFFDKAHRYQIVHTLALMLLATLPLRLPLSFCRAAGLCWLLGLCCFCGSLYVMAFLGTEAVRYLVPVGGVAFLVGWAMLFIAACVGERS</sequence>
<comment type="caution">
    <text evidence="7">The sequence shown here is derived from an EMBL/GenBank/DDBJ whole genome shotgun (WGS) entry which is preliminary data.</text>
</comment>
<dbReference type="PANTHER" id="PTHR43461:SF1">
    <property type="entry name" value="TRANSMEMBRANE PROTEIN 256"/>
    <property type="match status" value="1"/>
</dbReference>
<protein>
    <recommendedName>
        <fullName evidence="9">DUF423 domain-containing protein</fullName>
    </recommendedName>
</protein>
<feature type="transmembrane region" description="Helical" evidence="6">
    <location>
        <begin position="71"/>
        <end position="89"/>
    </location>
</feature>
<dbReference type="Pfam" id="PF04241">
    <property type="entry name" value="DUF423"/>
    <property type="match status" value="1"/>
</dbReference>
<evidence type="ECO:0008006" key="9">
    <source>
        <dbReference type="Google" id="ProtNLM"/>
    </source>
</evidence>
<dbReference type="InterPro" id="IPR006696">
    <property type="entry name" value="DUF423"/>
</dbReference>
<dbReference type="PANTHER" id="PTHR43461">
    <property type="entry name" value="TRANSMEMBRANE PROTEIN 256"/>
    <property type="match status" value="1"/>
</dbReference>
<evidence type="ECO:0000256" key="2">
    <source>
        <dbReference type="ARBA" id="ARBA00009694"/>
    </source>
</evidence>
<dbReference type="HOGENOM" id="CLU_096548_3_2_6"/>
<organism evidence="7 8">
    <name type="scientific">Cardiobacterium valvarum F0432</name>
    <dbReference type="NCBI Taxonomy" id="797473"/>
    <lineage>
        <taxon>Bacteria</taxon>
        <taxon>Pseudomonadati</taxon>
        <taxon>Pseudomonadota</taxon>
        <taxon>Gammaproteobacteria</taxon>
        <taxon>Cardiobacteriales</taxon>
        <taxon>Cardiobacteriaceae</taxon>
        <taxon>Cardiobacterium</taxon>
    </lineage>
</organism>
<gene>
    <name evidence="7" type="ORF">HMPREF9080_01281</name>
</gene>
<comment type="subcellular location">
    <subcellularLocation>
        <location evidence="1">Membrane</location>
        <topology evidence="1">Multi-pass membrane protein</topology>
    </subcellularLocation>
</comment>
<dbReference type="GO" id="GO:0005886">
    <property type="term" value="C:plasma membrane"/>
    <property type="evidence" value="ECO:0007669"/>
    <property type="project" value="TreeGrafter"/>
</dbReference>
<dbReference type="Proteomes" id="UP000004750">
    <property type="component" value="Unassembled WGS sequence"/>
</dbReference>
<feature type="transmembrane region" description="Helical" evidence="6">
    <location>
        <begin position="96"/>
        <end position="117"/>
    </location>
</feature>
<dbReference type="RefSeq" id="WP_006985294.1">
    <property type="nucleotide sequence ID" value="NZ_JH417921.1"/>
</dbReference>
<evidence type="ECO:0000256" key="6">
    <source>
        <dbReference type="SAM" id="Phobius"/>
    </source>
</evidence>
<feature type="transmembrane region" description="Helical" evidence="6">
    <location>
        <begin position="123"/>
        <end position="145"/>
    </location>
</feature>
<dbReference type="STRING" id="797473.HMPREF9080_01281"/>
<feature type="transmembrane region" description="Helical" evidence="6">
    <location>
        <begin position="31"/>
        <end position="51"/>
    </location>
</feature>
<keyword evidence="5 6" id="KW-0472">Membrane</keyword>
<evidence type="ECO:0000256" key="1">
    <source>
        <dbReference type="ARBA" id="ARBA00004141"/>
    </source>
</evidence>
<evidence type="ECO:0000256" key="5">
    <source>
        <dbReference type="ARBA" id="ARBA00023136"/>
    </source>
</evidence>
<evidence type="ECO:0000313" key="7">
    <source>
        <dbReference type="EMBL" id="EHM54344.1"/>
    </source>
</evidence>
<dbReference type="AlphaFoldDB" id="G9ZEU1"/>
<comment type="similarity">
    <text evidence="2">Belongs to the UPF0382 family.</text>
</comment>
<reference evidence="7 8" key="1">
    <citation type="submission" date="2011-08" db="EMBL/GenBank/DDBJ databases">
        <authorList>
            <person name="Weinstock G."/>
            <person name="Sodergren E."/>
            <person name="Clifton S."/>
            <person name="Fulton L."/>
            <person name="Fulton B."/>
            <person name="Courtney L."/>
            <person name="Fronick C."/>
            <person name="Harrison M."/>
            <person name="Strong C."/>
            <person name="Farmer C."/>
            <person name="Delahaunty K."/>
            <person name="Markovic C."/>
            <person name="Hall O."/>
            <person name="Minx P."/>
            <person name="Tomlinson C."/>
            <person name="Mitreva M."/>
            <person name="Hou S."/>
            <person name="Chen J."/>
            <person name="Wollam A."/>
            <person name="Pepin K.H."/>
            <person name="Johnson M."/>
            <person name="Bhonagiri V."/>
            <person name="Zhang X."/>
            <person name="Suruliraj S."/>
            <person name="Warren W."/>
            <person name="Chinwalla A."/>
            <person name="Mardis E.R."/>
            <person name="Wilson R.K."/>
        </authorList>
    </citation>
    <scope>NUCLEOTIDE SEQUENCE [LARGE SCALE GENOMIC DNA]</scope>
    <source>
        <strain evidence="7 8">F0432</strain>
    </source>
</reference>
<evidence type="ECO:0000256" key="3">
    <source>
        <dbReference type="ARBA" id="ARBA00022692"/>
    </source>
</evidence>
<proteinExistence type="inferred from homology"/>
<evidence type="ECO:0000256" key="4">
    <source>
        <dbReference type="ARBA" id="ARBA00022989"/>
    </source>
</evidence>
<keyword evidence="4 6" id="KW-1133">Transmembrane helix</keyword>
<name>G9ZEU1_9GAMM</name>
<accession>G9ZEU1</accession>
<dbReference type="EMBL" id="AGCM01000072">
    <property type="protein sequence ID" value="EHM54344.1"/>
    <property type="molecule type" value="Genomic_DNA"/>
</dbReference>
<evidence type="ECO:0000313" key="8">
    <source>
        <dbReference type="Proteomes" id="UP000004750"/>
    </source>
</evidence>